<gene>
    <name evidence="3" type="ORF">CLV59_105132</name>
</gene>
<feature type="coiled-coil region" evidence="1">
    <location>
        <begin position="109"/>
        <end position="136"/>
    </location>
</feature>
<sequence>MFNRKLLGGFVLGICATLMVMWIYRMFLLEKHVPYAISINVTDSMLGKVKIKEIVKDLEQTESTIEKINSVSKRIDDILIFGGVIVTLLIAINVGVYIKAESEVEKHFKDNFEKVKEKVEKRVNEIEQIATKAQIEFAAISALKEKVTMSNSQSTNQ</sequence>
<keyword evidence="2" id="KW-0472">Membrane</keyword>
<accession>A0A327VYR2</accession>
<evidence type="ECO:0000256" key="1">
    <source>
        <dbReference type="SAM" id="Coils"/>
    </source>
</evidence>
<feature type="transmembrane region" description="Helical" evidence="2">
    <location>
        <begin position="78"/>
        <end position="98"/>
    </location>
</feature>
<organism evidence="3 4">
    <name type="scientific">Chitinophaga dinghuensis</name>
    <dbReference type="NCBI Taxonomy" id="1539050"/>
    <lineage>
        <taxon>Bacteria</taxon>
        <taxon>Pseudomonadati</taxon>
        <taxon>Bacteroidota</taxon>
        <taxon>Chitinophagia</taxon>
        <taxon>Chitinophagales</taxon>
        <taxon>Chitinophagaceae</taxon>
        <taxon>Chitinophaga</taxon>
    </lineage>
</organism>
<keyword evidence="2" id="KW-1133">Transmembrane helix</keyword>
<comment type="caution">
    <text evidence="3">The sequence shown here is derived from an EMBL/GenBank/DDBJ whole genome shotgun (WGS) entry which is preliminary data.</text>
</comment>
<protein>
    <submittedName>
        <fullName evidence="3">Uncharacterized protein</fullName>
    </submittedName>
</protein>
<keyword evidence="1" id="KW-0175">Coiled coil</keyword>
<reference evidence="3 4" key="1">
    <citation type="submission" date="2018-06" db="EMBL/GenBank/DDBJ databases">
        <title>Genomic Encyclopedia of Archaeal and Bacterial Type Strains, Phase II (KMG-II): from individual species to whole genera.</title>
        <authorList>
            <person name="Goeker M."/>
        </authorList>
    </citation>
    <scope>NUCLEOTIDE SEQUENCE [LARGE SCALE GENOMIC DNA]</scope>
    <source>
        <strain evidence="3 4">DSM 29821</strain>
    </source>
</reference>
<evidence type="ECO:0000313" key="4">
    <source>
        <dbReference type="Proteomes" id="UP000249819"/>
    </source>
</evidence>
<keyword evidence="4" id="KW-1185">Reference proteome</keyword>
<dbReference type="EMBL" id="QLMA01000005">
    <property type="protein sequence ID" value="RAJ80025.1"/>
    <property type="molecule type" value="Genomic_DNA"/>
</dbReference>
<dbReference type="AlphaFoldDB" id="A0A327VYR2"/>
<evidence type="ECO:0000256" key="2">
    <source>
        <dbReference type="SAM" id="Phobius"/>
    </source>
</evidence>
<name>A0A327VYR2_9BACT</name>
<keyword evidence="2" id="KW-0812">Transmembrane</keyword>
<evidence type="ECO:0000313" key="3">
    <source>
        <dbReference type="EMBL" id="RAJ80025.1"/>
    </source>
</evidence>
<proteinExistence type="predicted"/>
<dbReference type="RefSeq" id="WP_111593054.1">
    <property type="nucleotide sequence ID" value="NZ_QLMA01000005.1"/>
</dbReference>
<dbReference type="OrthoDB" id="9970101at2"/>
<dbReference type="Proteomes" id="UP000249819">
    <property type="component" value="Unassembled WGS sequence"/>
</dbReference>
<feature type="transmembrane region" description="Helical" evidence="2">
    <location>
        <begin position="6"/>
        <end position="24"/>
    </location>
</feature>